<dbReference type="Pfam" id="PF06169">
    <property type="entry name" value="DUF982"/>
    <property type="match status" value="1"/>
</dbReference>
<evidence type="ECO:0000313" key="2">
    <source>
        <dbReference type="Proteomes" id="UP000323300"/>
    </source>
</evidence>
<name>A0A1I4EXG0_9HYPH</name>
<protein>
    <recommendedName>
        <fullName evidence="3">DUF982 domain-containing protein</fullName>
    </recommendedName>
</protein>
<accession>A0A1I4EXG0</accession>
<dbReference type="OrthoDB" id="8116604at2"/>
<dbReference type="InterPro" id="IPR010385">
    <property type="entry name" value="DUF982"/>
</dbReference>
<gene>
    <name evidence="1" type="ORF">SAMN04488498_13052</name>
</gene>
<organism evidence="1 2">
    <name type="scientific">Neomesorhizobium albiziae</name>
    <dbReference type="NCBI Taxonomy" id="335020"/>
    <lineage>
        <taxon>Bacteria</taxon>
        <taxon>Pseudomonadati</taxon>
        <taxon>Pseudomonadota</taxon>
        <taxon>Alphaproteobacteria</taxon>
        <taxon>Hyphomicrobiales</taxon>
        <taxon>Phyllobacteriaceae</taxon>
        <taxon>Neomesorhizobium</taxon>
    </lineage>
</organism>
<dbReference type="EMBL" id="FOSL01000030">
    <property type="protein sequence ID" value="SFL09216.1"/>
    <property type="molecule type" value="Genomic_DNA"/>
</dbReference>
<sequence length="102" mass="11279">MDELQFFVPVRVVPEPGQPVTEIYGVEEALIFLRNWPSGRQGPVYKAAFNCCSGAMDGMIKPDDARKSFANFARITGILANDAFEKIAINKDGEVLPLPSQY</sequence>
<dbReference type="AlphaFoldDB" id="A0A1I4EXG0"/>
<proteinExistence type="predicted"/>
<evidence type="ECO:0000313" key="1">
    <source>
        <dbReference type="EMBL" id="SFL09216.1"/>
    </source>
</evidence>
<keyword evidence="2" id="KW-1185">Reference proteome</keyword>
<dbReference type="Proteomes" id="UP000323300">
    <property type="component" value="Unassembled WGS sequence"/>
</dbReference>
<evidence type="ECO:0008006" key="3">
    <source>
        <dbReference type="Google" id="ProtNLM"/>
    </source>
</evidence>
<reference evidence="1 2" key="1">
    <citation type="submission" date="2016-10" db="EMBL/GenBank/DDBJ databases">
        <authorList>
            <person name="Varghese N."/>
            <person name="Submissions S."/>
        </authorList>
    </citation>
    <scope>NUCLEOTIDE SEQUENCE [LARGE SCALE GENOMIC DNA]</scope>
    <source>
        <strain evidence="1 2">DSM 21822</strain>
    </source>
</reference>
<dbReference type="Gene3D" id="6.10.250.730">
    <property type="match status" value="1"/>
</dbReference>
<dbReference type="RefSeq" id="WP_149763622.1">
    <property type="nucleotide sequence ID" value="NZ_BSPE01000044.1"/>
</dbReference>